<dbReference type="KEGG" id="bvi:Bcep1808_2690"/>
<evidence type="ECO:0000313" key="2">
    <source>
        <dbReference type="Proteomes" id="UP000002287"/>
    </source>
</evidence>
<sequence>MLNDKAHLQNELDELKASLKFDANTIQTRITLLRKLFAVTSELSTYTPEQVNLALNSKEKAKSIIKKHTIQEDEEETVFIDNSLTRFLLYMIFLQNAKPDNKFFIAIAINALFGDRYERRYKTR</sequence>
<proteinExistence type="predicted"/>
<organism evidence="1 2">
    <name type="scientific">Burkholderia vietnamiensis (strain G4 / LMG 22486)</name>
    <name type="common">Burkholderia cepacia (strain R1808)</name>
    <dbReference type="NCBI Taxonomy" id="269482"/>
    <lineage>
        <taxon>Bacteria</taxon>
        <taxon>Pseudomonadati</taxon>
        <taxon>Pseudomonadota</taxon>
        <taxon>Betaproteobacteria</taxon>
        <taxon>Burkholderiales</taxon>
        <taxon>Burkholderiaceae</taxon>
        <taxon>Burkholderia</taxon>
        <taxon>Burkholderia cepacia complex</taxon>
    </lineage>
</organism>
<dbReference type="Proteomes" id="UP000002287">
    <property type="component" value="Chromosome 1"/>
</dbReference>
<evidence type="ECO:0000313" key="1">
    <source>
        <dbReference type="EMBL" id="ABO55682.1"/>
    </source>
</evidence>
<reference evidence="2" key="1">
    <citation type="submission" date="2007-03" db="EMBL/GenBank/DDBJ databases">
        <title>Complete sequence of chromosome 1 of Burkholderia vietnamiensis G4.</title>
        <authorList>
            <consortium name="US DOE Joint Genome Institute"/>
            <person name="Copeland A."/>
            <person name="Lucas S."/>
            <person name="Lapidus A."/>
            <person name="Barry K."/>
            <person name="Detter J.C."/>
            <person name="Glavina del Rio T."/>
            <person name="Hammon N."/>
            <person name="Israni S."/>
            <person name="Dalin E."/>
            <person name="Tice H."/>
            <person name="Pitluck S."/>
            <person name="Chain P."/>
            <person name="Malfatti S."/>
            <person name="Shin M."/>
            <person name="Vergez L."/>
            <person name="Schmutz J."/>
            <person name="Larimer F."/>
            <person name="Land M."/>
            <person name="Hauser L."/>
            <person name="Kyrpides N."/>
            <person name="Tiedje J."/>
            <person name="Richardson P."/>
        </authorList>
    </citation>
    <scope>NUCLEOTIDE SEQUENCE [LARGE SCALE GENOMIC DNA]</scope>
    <source>
        <strain evidence="2">G4 / LMG 22486</strain>
    </source>
</reference>
<dbReference type="AlphaFoldDB" id="A4JHC9"/>
<name>A4JHC9_BURVG</name>
<gene>
    <name evidence="1" type="ordered locus">Bcep1808_2690</name>
</gene>
<dbReference type="HOGENOM" id="CLU_1999670_0_0_4"/>
<dbReference type="EMBL" id="CP000614">
    <property type="protein sequence ID" value="ABO55682.1"/>
    <property type="molecule type" value="Genomic_DNA"/>
</dbReference>
<accession>A4JHC9</accession>
<protein>
    <submittedName>
        <fullName evidence="1">Uncharacterized protein</fullName>
    </submittedName>
</protein>